<protein>
    <submittedName>
        <fullName evidence="2">Uncharacterized protein</fullName>
    </submittedName>
</protein>
<evidence type="ECO:0000313" key="3">
    <source>
        <dbReference type="Proteomes" id="UP000019112"/>
    </source>
</evidence>
<evidence type="ECO:0000256" key="1">
    <source>
        <dbReference type="SAM" id="MobiDB-lite"/>
    </source>
</evidence>
<dbReference type="RefSeq" id="WP_024161175.1">
    <property type="nucleotide sequence ID" value="NZ_AWTR02000065.1"/>
</dbReference>
<organism evidence="2 3">
    <name type="scientific">Holospora obtusa F1</name>
    <dbReference type="NCBI Taxonomy" id="1399147"/>
    <lineage>
        <taxon>Bacteria</taxon>
        <taxon>Pseudomonadati</taxon>
        <taxon>Pseudomonadota</taxon>
        <taxon>Alphaproteobacteria</taxon>
        <taxon>Holosporales</taxon>
        <taxon>Holosporaceae</taxon>
        <taxon>Holospora</taxon>
    </lineage>
</organism>
<reference evidence="2 3" key="1">
    <citation type="journal article" date="2014" name="FEMS Microbiol. Lett.">
        <title>Draft genome sequences of three Holospora species (Holospora obtusa, Holospora undulata, and Holospora elegans), endonuclear symbiotic bacteria of the ciliate Paramecium caudatum.</title>
        <authorList>
            <person name="Dohra H."/>
            <person name="Tanaka K."/>
            <person name="Suzuki T."/>
            <person name="Fujishima M."/>
            <person name="Suzuki H."/>
        </authorList>
    </citation>
    <scope>NUCLEOTIDE SEQUENCE [LARGE SCALE GENOMIC DNA]</scope>
    <source>
        <strain evidence="2 3">F1</strain>
    </source>
</reference>
<comment type="caution">
    <text evidence="2">The sequence shown here is derived from an EMBL/GenBank/DDBJ whole genome shotgun (WGS) entry which is preliminary data.</text>
</comment>
<sequence>MSYIKEHPYAEKGLMEVNQGMGPNKSGSNMKPHVDLDGPKGFRLESGFVADCKQVSYLVEKIGSENTSCR</sequence>
<feature type="region of interest" description="Disordered" evidence="1">
    <location>
        <begin position="17"/>
        <end position="37"/>
    </location>
</feature>
<evidence type="ECO:0000313" key="2">
    <source>
        <dbReference type="EMBL" id="ETZ07110.1"/>
    </source>
</evidence>
<accession>W6TGR0</accession>
<dbReference type="Proteomes" id="UP000019112">
    <property type="component" value="Unassembled WGS sequence"/>
</dbReference>
<dbReference type="EMBL" id="AWTR02000065">
    <property type="protein sequence ID" value="ETZ07110.1"/>
    <property type="molecule type" value="Genomic_DNA"/>
</dbReference>
<dbReference type="OrthoDB" id="32553at2"/>
<keyword evidence="3" id="KW-1185">Reference proteome</keyword>
<gene>
    <name evidence="2" type="ORF">P618_200739</name>
</gene>
<proteinExistence type="predicted"/>
<dbReference type="AlphaFoldDB" id="W6TGR0"/>
<name>W6TGR0_HOLOB</name>